<evidence type="ECO:0000256" key="3">
    <source>
        <dbReference type="ARBA" id="ARBA00022679"/>
    </source>
</evidence>
<gene>
    <name evidence="5" type="ORF">ISF_00765</name>
</gene>
<dbReference type="PANTHER" id="PTHR11129:SF3">
    <property type="entry name" value="PROTEIN PRENYLTRANSFERASE ALPHA SUBUNIT REPEAT-CONTAINING PROTEIN 1"/>
    <property type="match status" value="1"/>
</dbReference>
<dbReference type="PANTHER" id="PTHR11129">
    <property type="entry name" value="PROTEIN FARNESYLTRANSFERASE ALPHA SUBUNIT/RAB GERANYLGERANYL TRANSFERASE ALPHA SUBUNIT"/>
    <property type="match status" value="1"/>
</dbReference>
<dbReference type="Pfam" id="PF01239">
    <property type="entry name" value="PPTA"/>
    <property type="match status" value="1"/>
</dbReference>
<dbReference type="AlphaFoldDB" id="A0A162LPS2"/>
<evidence type="ECO:0000313" key="5">
    <source>
        <dbReference type="EMBL" id="OAA73864.1"/>
    </source>
</evidence>
<dbReference type="RefSeq" id="XP_018708822.1">
    <property type="nucleotide sequence ID" value="XM_018844372.1"/>
</dbReference>
<reference evidence="5 6" key="1">
    <citation type="journal article" date="2016" name="Genome Biol. Evol.">
        <title>Divergent and convergent evolution of fungal pathogenicity.</title>
        <authorList>
            <person name="Shang Y."/>
            <person name="Xiao G."/>
            <person name="Zheng P."/>
            <person name="Cen K."/>
            <person name="Zhan S."/>
            <person name="Wang C."/>
        </authorList>
    </citation>
    <scope>NUCLEOTIDE SEQUENCE [LARGE SCALE GENOMIC DNA]</scope>
    <source>
        <strain evidence="5 6">ARSEF 2679</strain>
    </source>
</reference>
<dbReference type="GeneID" id="30017057"/>
<comment type="similarity">
    <text evidence="1">Belongs to the protein prenyltransferase subunit alpha family.</text>
</comment>
<evidence type="ECO:0000256" key="2">
    <source>
        <dbReference type="ARBA" id="ARBA00022602"/>
    </source>
</evidence>
<comment type="caution">
    <text evidence="5">The sequence shown here is derived from an EMBL/GenBank/DDBJ whole genome shotgun (WGS) entry which is preliminary data.</text>
</comment>
<keyword evidence="3 5" id="KW-0808">Transferase</keyword>
<dbReference type="SUPFAM" id="SSF48439">
    <property type="entry name" value="Protein prenylyltransferase"/>
    <property type="match status" value="1"/>
</dbReference>
<keyword evidence="2" id="KW-0637">Prenyltransferase</keyword>
<dbReference type="Proteomes" id="UP000076744">
    <property type="component" value="Unassembled WGS sequence"/>
</dbReference>
<proteinExistence type="inferred from homology"/>
<dbReference type="GO" id="GO:0005737">
    <property type="term" value="C:cytoplasm"/>
    <property type="evidence" value="ECO:0007669"/>
    <property type="project" value="TreeGrafter"/>
</dbReference>
<dbReference type="GO" id="GO:0008318">
    <property type="term" value="F:protein prenyltransferase activity"/>
    <property type="evidence" value="ECO:0007669"/>
    <property type="project" value="InterPro"/>
</dbReference>
<name>A0A162LPS2_CORFA</name>
<keyword evidence="4" id="KW-0677">Repeat</keyword>
<sequence length="356" mass="40480">MSRALDPKIKEALVAAVHTPVYQSVADVLSTRDEQLLDIEVLGPGHVLASGTYALHEGNAIAIPKFNILRAFLPAYEIFKSHLRGQYVAPEELLRATSVILLLDPEHMTAANARKRHIRHIKEQSPTQLHVATDAEFYLIDSLLTSRLHRHTKSPTLWGHRQWLLELSINTQRPVGSLTTALEKLIFVSAERHPRNYYAWCHARYLLDLHHHHRRSGTPAVAQKHEEEPQQGPAAALLETVTGMVKRWCFRHPDDTSGWSFLAVLVERQAAAAPTLFAETLRLVEDLSWRGEAAWCFLRGMVMHRGRLRAGQLEEFTHVLELVHRGGRRETATEELDRQVLANTLKWTELYAESDC</sequence>
<dbReference type="InterPro" id="IPR002088">
    <property type="entry name" value="Prenyl_trans_a"/>
</dbReference>
<dbReference type="Gene3D" id="1.25.40.120">
    <property type="entry name" value="Protein prenylyltransferase"/>
    <property type="match status" value="1"/>
</dbReference>
<evidence type="ECO:0000256" key="1">
    <source>
        <dbReference type="ARBA" id="ARBA00006734"/>
    </source>
</evidence>
<accession>A0A162LPS2</accession>
<keyword evidence="6" id="KW-1185">Reference proteome</keyword>
<protein>
    <submittedName>
        <fullName evidence="5">Protein prenyltransferase</fullName>
    </submittedName>
</protein>
<dbReference type="OrthoDB" id="5358702at2759"/>
<organism evidence="5 6">
    <name type="scientific">Cordyceps fumosorosea (strain ARSEF 2679)</name>
    <name type="common">Isaria fumosorosea</name>
    <dbReference type="NCBI Taxonomy" id="1081104"/>
    <lineage>
        <taxon>Eukaryota</taxon>
        <taxon>Fungi</taxon>
        <taxon>Dikarya</taxon>
        <taxon>Ascomycota</taxon>
        <taxon>Pezizomycotina</taxon>
        <taxon>Sordariomycetes</taxon>
        <taxon>Hypocreomycetidae</taxon>
        <taxon>Hypocreales</taxon>
        <taxon>Cordycipitaceae</taxon>
        <taxon>Cordyceps</taxon>
    </lineage>
</organism>
<evidence type="ECO:0000256" key="4">
    <source>
        <dbReference type="ARBA" id="ARBA00022737"/>
    </source>
</evidence>
<dbReference type="EMBL" id="AZHB01000001">
    <property type="protein sequence ID" value="OAA73864.1"/>
    <property type="molecule type" value="Genomic_DNA"/>
</dbReference>
<evidence type="ECO:0000313" key="6">
    <source>
        <dbReference type="Proteomes" id="UP000076744"/>
    </source>
</evidence>